<gene>
    <name evidence="11" type="ORF">FOXB_14788</name>
</gene>
<dbReference type="GO" id="GO:0003677">
    <property type="term" value="F:DNA binding"/>
    <property type="evidence" value="ECO:0007669"/>
    <property type="project" value="InterPro"/>
</dbReference>
<comment type="pathway">
    <text evidence="3">Lipid metabolism; fatty acid beta-oxidation.</text>
</comment>
<dbReference type="OrthoDB" id="448450at2759"/>
<organism evidence="11">
    <name type="scientific">Fusarium oxysporum (strain Fo5176)</name>
    <name type="common">Fusarium vascular wilt</name>
    <dbReference type="NCBI Taxonomy" id="660025"/>
    <lineage>
        <taxon>Eukaryota</taxon>
        <taxon>Fungi</taxon>
        <taxon>Dikarya</taxon>
        <taxon>Ascomycota</taxon>
        <taxon>Pezizomycotina</taxon>
        <taxon>Sordariomycetes</taxon>
        <taxon>Hypocreomycetidae</taxon>
        <taxon>Hypocreales</taxon>
        <taxon>Nectriaceae</taxon>
        <taxon>Fusarium</taxon>
        <taxon>Fusarium oxysporum species complex</taxon>
    </lineage>
</organism>
<evidence type="ECO:0000256" key="7">
    <source>
        <dbReference type="ARBA" id="ARBA00023140"/>
    </source>
</evidence>
<dbReference type="Pfam" id="PF00378">
    <property type="entry name" value="ECH_1"/>
    <property type="match status" value="1"/>
</dbReference>
<comment type="similarity">
    <text evidence="5">Belongs to the eukaryotic RPA49/POLR1E RNA polymerase subunit family.</text>
</comment>
<dbReference type="Gene3D" id="3.90.226.10">
    <property type="entry name" value="2-enoyl-CoA Hydratase, Chain A, domain 1"/>
    <property type="match status" value="1"/>
</dbReference>
<dbReference type="GO" id="GO:0004165">
    <property type="term" value="F:delta(3)-delta(2)-enoyl-CoA isomerase activity"/>
    <property type="evidence" value="ECO:0007669"/>
    <property type="project" value="UniProtKB-ARBA"/>
</dbReference>
<dbReference type="GO" id="GO:0006635">
    <property type="term" value="P:fatty acid beta-oxidation"/>
    <property type="evidence" value="ECO:0007669"/>
    <property type="project" value="TreeGrafter"/>
</dbReference>
<reference evidence="11" key="1">
    <citation type="journal article" date="2012" name="Mol. Plant Microbe Interact.">
        <title>A highly conserved effector in Fusarium oxysporum is required for full virulence on Arabidopsis.</title>
        <authorList>
            <person name="Thatcher L.F."/>
            <person name="Gardiner D.M."/>
            <person name="Kazan K."/>
            <person name="Manners J."/>
        </authorList>
    </citation>
    <scope>NUCLEOTIDE SEQUENCE [LARGE SCALE GENOMIC DNA]</scope>
    <source>
        <strain evidence="11">Fo5176</strain>
    </source>
</reference>
<protein>
    <recommendedName>
        <fullName evidence="12">3,2-trans-enoyl-CoA isomerase</fullName>
    </recommendedName>
</protein>
<dbReference type="SUPFAM" id="SSF52096">
    <property type="entry name" value="ClpP/crotonase"/>
    <property type="match status" value="1"/>
</dbReference>
<evidence type="ECO:0000256" key="9">
    <source>
        <dbReference type="ARBA" id="ARBA00023235"/>
    </source>
</evidence>
<evidence type="ECO:0000256" key="1">
    <source>
        <dbReference type="ARBA" id="ARBA00004275"/>
    </source>
</evidence>
<dbReference type="PANTHER" id="PTHR43684">
    <property type="match status" value="1"/>
</dbReference>
<dbReference type="GO" id="GO:0005782">
    <property type="term" value="C:peroxisomal matrix"/>
    <property type="evidence" value="ECO:0007669"/>
    <property type="project" value="TreeGrafter"/>
</dbReference>
<dbReference type="InterPro" id="IPR029045">
    <property type="entry name" value="ClpP/crotonase-like_dom_sf"/>
</dbReference>
<evidence type="ECO:0000256" key="3">
    <source>
        <dbReference type="ARBA" id="ARBA00005005"/>
    </source>
</evidence>
<dbReference type="GO" id="GO:0000428">
    <property type="term" value="C:DNA-directed RNA polymerase complex"/>
    <property type="evidence" value="ECO:0007669"/>
    <property type="project" value="UniProtKB-KW"/>
</dbReference>
<keyword evidence="7" id="KW-0576">Peroxisome</keyword>
<dbReference type="EMBL" id="AFQF01003648">
    <property type="protein sequence ID" value="EGU74688.1"/>
    <property type="molecule type" value="Genomic_DNA"/>
</dbReference>
<dbReference type="PaxDb" id="5507-FOXG_09341P0"/>
<proteinExistence type="inferred from homology"/>
<evidence type="ECO:0000313" key="11">
    <source>
        <dbReference type="EMBL" id="EGU74688.1"/>
    </source>
</evidence>
<dbReference type="InterPro" id="IPR051053">
    <property type="entry name" value="ECH/Chromodomain_protein"/>
</dbReference>
<evidence type="ECO:0000256" key="6">
    <source>
        <dbReference type="ARBA" id="ARBA00022478"/>
    </source>
</evidence>
<keyword evidence="9" id="KW-0413">Isomerase</keyword>
<dbReference type="FunFam" id="3.90.226.10:FF:000048">
    <property type="entry name" value="3,2-trans-enoyl-CoA isomerase"/>
    <property type="match status" value="1"/>
</dbReference>
<dbReference type="InterPro" id="IPR001753">
    <property type="entry name" value="Enoyl-CoA_hydra/iso"/>
</dbReference>
<dbReference type="GO" id="GO:0006351">
    <property type="term" value="P:DNA-templated transcription"/>
    <property type="evidence" value="ECO:0007669"/>
    <property type="project" value="InterPro"/>
</dbReference>
<sequence>QDVYDPKKIIGADILKLVPVREWQEKVQHKESIQVPSRFVAARVNRVAGNEEAVDRLRVLRYFFFVLLFYLHSKPGKARGTRTIAPREKLREFLAPAPEAVIESIRRKFSDRGEMRKFHVDLLITHCCVFASIIDNFEVDTQNLRDDLKIDQKTMNAYFQEIGGRVKHVTNKDTKQQLSIFLPSIAQSTKPSIRSTVIDLPADLAPATSPPPMPRHLGTPTEWGDKIRGNQHPSFTMAEESTLQLEYRGRVAVLTICNERKLNAFNSAQYYDLAQKMREIATHDEVFTTVILAKGRYFSAGADVGVSREIAGDGKAVHKQVLQGFVAQNLNITHAFATHPKVLVVGLNGPVVGLTAALIAFADFIYCAPSTFLLTPFSSIGLVAEGGASRALALRLGPARANEALLMSRRIGSQDLERCGFVNAIFDEGDDVKFRARVLQEVDERLGDHLIGDSLIGIKRLIRKPELDILHTQNVHEVFAGLERFMTGVPQEEFAKLASGAKRHKL</sequence>
<comment type="caution">
    <text evidence="11">The sequence shown here is derived from an EMBL/GenBank/DDBJ whole genome shotgun (WGS) entry which is preliminary data.</text>
</comment>
<dbReference type="AlphaFoldDB" id="F9G806"/>
<evidence type="ECO:0008006" key="12">
    <source>
        <dbReference type="Google" id="ProtNLM"/>
    </source>
</evidence>
<keyword evidence="10" id="KW-0539">Nucleus</keyword>
<dbReference type="STRING" id="660025.F9G806"/>
<dbReference type="CDD" id="cd06558">
    <property type="entry name" value="crotonase-like"/>
    <property type="match status" value="1"/>
</dbReference>
<evidence type="ECO:0000256" key="4">
    <source>
        <dbReference type="ARBA" id="ARBA00005254"/>
    </source>
</evidence>
<dbReference type="PANTHER" id="PTHR43684:SF1">
    <property type="entry name" value="ENOYL-COA DELTA ISOMERASE 2"/>
    <property type="match status" value="1"/>
</dbReference>
<dbReference type="InterPro" id="IPR009668">
    <property type="entry name" value="RNA_pol-assoc_fac_A49-like"/>
</dbReference>
<evidence type="ECO:0000256" key="8">
    <source>
        <dbReference type="ARBA" id="ARBA00023163"/>
    </source>
</evidence>
<feature type="non-terminal residue" evidence="11">
    <location>
        <position position="1"/>
    </location>
</feature>
<evidence type="ECO:0000256" key="5">
    <source>
        <dbReference type="ARBA" id="ARBA00009430"/>
    </source>
</evidence>
<accession>F9G806</accession>
<comment type="similarity">
    <text evidence="4">Belongs to the enoyl-CoA hydratase/isomerase family.</text>
</comment>
<keyword evidence="6" id="KW-0240">DNA-directed RNA polymerase</keyword>
<dbReference type="GO" id="GO:0005730">
    <property type="term" value="C:nucleolus"/>
    <property type="evidence" value="ECO:0007669"/>
    <property type="project" value="UniProtKB-SubCell"/>
</dbReference>
<keyword evidence="8" id="KW-0804">Transcription</keyword>
<evidence type="ECO:0000256" key="10">
    <source>
        <dbReference type="ARBA" id="ARBA00023242"/>
    </source>
</evidence>
<dbReference type="Pfam" id="PF06870">
    <property type="entry name" value="RNA_pol_I_A49"/>
    <property type="match status" value="1"/>
</dbReference>
<name>F9G806_FUSOF</name>
<evidence type="ECO:0000256" key="2">
    <source>
        <dbReference type="ARBA" id="ARBA00004604"/>
    </source>
</evidence>
<comment type="subcellular location">
    <subcellularLocation>
        <location evidence="2">Nucleus</location>
        <location evidence="2">Nucleolus</location>
    </subcellularLocation>
    <subcellularLocation>
        <location evidence="1">Peroxisome</location>
    </subcellularLocation>
</comment>